<dbReference type="NCBIfam" id="TIGR01179">
    <property type="entry name" value="galE"/>
    <property type="match status" value="1"/>
</dbReference>
<evidence type="ECO:0000256" key="9">
    <source>
        <dbReference type="ARBA" id="ARBA00023235"/>
    </source>
</evidence>
<dbReference type="KEGG" id="amt:Amet_0302"/>
<dbReference type="EC" id="5.1.3.2" evidence="5 11"/>
<evidence type="ECO:0000256" key="5">
    <source>
        <dbReference type="ARBA" id="ARBA00013189"/>
    </source>
</evidence>
<dbReference type="Gene3D" id="3.90.25.10">
    <property type="entry name" value="UDP-galactose 4-epimerase, domain 1"/>
    <property type="match status" value="1"/>
</dbReference>
<evidence type="ECO:0000256" key="11">
    <source>
        <dbReference type="RuleBase" id="RU366046"/>
    </source>
</evidence>
<keyword evidence="10 11" id="KW-0119">Carbohydrate metabolism</keyword>
<reference evidence="14" key="1">
    <citation type="journal article" date="2016" name="Genome Announc.">
        <title>Complete genome sequence of Alkaliphilus metalliredigens strain QYMF, an alkaliphilic and metal-reducing bacterium isolated from borax-contaminated leachate ponds.</title>
        <authorList>
            <person name="Hwang C."/>
            <person name="Copeland A."/>
            <person name="Lucas S."/>
            <person name="Lapidus A."/>
            <person name="Barry K."/>
            <person name="Detter J.C."/>
            <person name="Glavina Del Rio T."/>
            <person name="Hammon N."/>
            <person name="Israni S."/>
            <person name="Dalin E."/>
            <person name="Tice H."/>
            <person name="Pitluck S."/>
            <person name="Chertkov O."/>
            <person name="Brettin T."/>
            <person name="Bruce D."/>
            <person name="Han C."/>
            <person name="Schmutz J."/>
            <person name="Larimer F."/>
            <person name="Land M.L."/>
            <person name="Hauser L."/>
            <person name="Kyrpides N."/>
            <person name="Mikhailova N."/>
            <person name="Ye Q."/>
            <person name="Zhou J."/>
            <person name="Richardson P."/>
            <person name="Fields M.W."/>
        </authorList>
    </citation>
    <scope>NUCLEOTIDE SEQUENCE [LARGE SCALE GENOMIC DNA]</scope>
    <source>
        <strain evidence="14">QYMF</strain>
    </source>
</reference>
<dbReference type="GO" id="GO:0033499">
    <property type="term" value="P:galactose catabolic process via UDP-galactose, Leloir pathway"/>
    <property type="evidence" value="ECO:0007669"/>
    <property type="project" value="TreeGrafter"/>
</dbReference>
<evidence type="ECO:0000256" key="4">
    <source>
        <dbReference type="ARBA" id="ARBA00007637"/>
    </source>
</evidence>
<evidence type="ECO:0000256" key="7">
    <source>
        <dbReference type="ARBA" id="ARBA00023027"/>
    </source>
</evidence>
<comment type="similarity">
    <text evidence="4 11">Belongs to the NAD(P)-dependent epimerase/dehydratase family.</text>
</comment>
<dbReference type="HOGENOM" id="CLU_007383_1_10_9"/>
<dbReference type="CDD" id="cd05247">
    <property type="entry name" value="UDP_G4E_1_SDR_e"/>
    <property type="match status" value="1"/>
</dbReference>
<dbReference type="STRING" id="293826.Amet_0302"/>
<evidence type="ECO:0000256" key="8">
    <source>
        <dbReference type="ARBA" id="ARBA00023144"/>
    </source>
</evidence>
<dbReference type="SUPFAM" id="SSF51735">
    <property type="entry name" value="NAD(P)-binding Rossmann-fold domains"/>
    <property type="match status" value="1"/>
</dbReference>
<dbReference type="AlphaFoldDB" id="A6TK16"/>
<evidence type="ECO:0000313" key="13">
    <source>
        <dbReference type="EMBL" id="ABR46534.1"/>
    </source>
</evidence>
<keyword evidence="14" id="KW-1185">Reference proteome</keyword>
<evidence type="ECO:0000256" key="10">
    <source>
        <dbReference type="ARBA" id="ARBA00023277"/>
    </source>
</evidence>
<evidence type="ECO:0000256" key="2">
    <source>
        <dbReference type="ARBA" id="ARBA00001911"/>
    </source>
</evidence>
<dbReference type="Pfam" id="PF01370">
    <property type="entry name" value="Epimerase"/>
    <property type="match status" value="1"/>
</dbReference>
<evidence type="ECO:0000256" key="3">
    <source>
        <dbReference type="ARBA" id="ARBA00004947"/>
    </source>
</evidence>
<dbReference type="GO" id="GO:0003978">
    <property type="term" value="F:UDP-glucose 4-epimerase activity"/>
    <property type="evidence" value="ECO:0007669"/>
    <property type="project" value="UniProtKB-UniRule"/>
</dbReference>
<protein>
    <recommendedName>
        <fullName evidence="6 11">UDP-glucose 4-epimerase</fullName>
        <ecNumber evidence="5 11">5.1.3.2</ecNumber>
    </recommendedName>
</protein>
<sequence>MAVLVCGGAGYIGSHTVLALLKEKVEVIVLDNLSKGHREALPSEVKLYQGDLRDEKLLAGIFIDNEIDGVIHFAADSLVGESVEAPLKYYENNVYGSLSLLKAMAKHGVKKIVFSSTAAVYGEPREVPIVEESLTLPTNPYGETKLAVERMLKWAQEAHGIEFVVLRYFNAAGAEEEGTIGEDHSPESHLIPLVLEVALGKREKIYIFGEDYPTEDGTCVRDYIHVMDLADAHLLALKRLQRGEGSGTYNLGNGKGFSVQEVIETARRITGKPIPAEMAPRRAGDPAVLIASSDKARKELGWTSQYDSLEKIIGTAWKWHHSNPYGFKS</sequence>
<comment type="subunit">
    <text evidence="11">Homodimer.</text>
</comment>
<evidence type="ECO:0000313" key="14">
    <source>
        <dbReference type="Proteomes" id="UP000001572"/>
    </source>
</evidence>
<dbReference type="RefSeq" id="WP_011971443.1">
    <property type="nucleotide sequence ID" value="NC_009633.1"/>
</dbReference>
<comment type="cofactor">
    <cofactor evidence="2 11">
        <name>NAD(+)</name>
        <dbReference type="ChEBI" id="CHEBI:57540"/>
    </cofactor>
</comment>
<gene>
    <name evidence="13" type="ordered locus">Amet_0302</name>
</gene>
<accession>A6TK16</accession>
<dbReference type="InterPro" id="IPR036291">
    <property type="entry name" value="NAD(P)-bd_dom_sf"/>
</dbReference>
<evidence type="ECO:0000259" key="12">
    <source>
        <dbReference type="Pfam" id="PF01370"/>
    </source>
</evidence>
<evidence type="ECO:0000256" key="6">
    <source>
        <dbReference type="ARBA" id="ARBA00018569"/>
    </source>
</evidence>
<comment type="pathway">
    <text evidence="3 11">Carbohydrate metabolism; galactose metabolism.</text>
</comment>
<comment type="catalytic activity">
    <reaction evidence="1 11">
        <text>UDP-alpha-D-glucose = UDP-alpha-D-galactose</text>
        <dbReference type="Rhea" id="RHEA:22168"/>
        <dbReference type="ChEBI" id="CHEBI:58885"/>
        <dbReference type="ChEBI" id="CHEBI:66914"/>
        <dbReference type="EC" id="5.1.3.2"/>
    </reaction>
</comment>
<dbReference type="OrthoDB" id="9811743at2"/>
<dbReference type="UniPathway" id="UPA00214"/>
<keyword evidence="7 11" id="KW-0520">NAD</keyword>
<dbReference type="Proteomes" id="UP000001572">
    <property type="component" value="Chromosome"/>
</dbReference>
<feature type="domain" description="NAD-dependent epimerase/dehydratase" evidence="12">
    <location>
        <begin position="3"/>
        <end position="252"/>
    </location>
</feature>
<keyword evidence="8" id="KW-0299">Galactose metabolism</keyword>
<name>A6TK16_ALKMQ</name>
<dbReference type="eggNOG" id="COG1087">
    <property type="taxonomic scope" value="Bacteria"/>
</dbReference>
<keyword evidence="9 11" id="KW-0413">Isomerase</keyword>
<proteinExistence type="inferred from homology"/>
<dbReference type="PANTHER" id="PTHR43725:SF53">
    <property type="entry name" value="UDP-ARABINOSE 4-EPIMERASE 1"/>
    <property type="match status" value="1"/>
</dbReference>
<dbReference type="Gene3D" id="3.40.50.720">
    <property type="entry name" value="NAD(P)-binding Rossmann-like Domain"/>
    <property type="match status" value="1"/>
</dbReference>
<dbReference type="EMBL" id="CP000724">
    <property type="protein sequence ID" value="ABR46534.1"/>
    <property type="molecule type" value="Genomic_DNA"/>
</dbReference>
<dbReference type="PANTHER" id="PTHR43725">
    <property type="entry name" value="UDP-GLUCOSE 4-EPIMERASE"/>
    <property type="match status" value="1"/>
</dbReference>
<evidence type="ECO:0000256" key="1">
    <source>
        <dbReference type="ARBA" id="ARBA00000083"/>
    </source>
</evidence>
<organism evidence="13 14">
    <name type="scientific">Alkaliphilus metalliredigens (strain QYMF)</name>
    <dbReference type="NCBI Taxonomy" id="293826"/>
    <lineage>
        <taxon>Bacteria</taxon>
        <taxon>Bacillati</taxon>
        <taxon>Bacillota</taxon>
        <taxon>Clostridia</taxon>
        <taxon>Peptostreptococcales</taxon>
        <taxon>Natronincolaceae</taxon>
        <taxon>Alkaliphilus</taxon>
    </lineage>
</organism>
<dbReference type="InterPro" id="IPR001509">
    <property type="entry name" value="Epimerase_deHydtase"/>
</dbReference>
<dbReference type="InterPro" id="IPR005886">
    <property type="entry name" value="UDP_G4E"/>
</dbReference>